<reference evidence="2 3" key="1">
    <citation type="journal article" name="Nat. Commun.">
        <title>Undinarchaeota illuminate DPANN phylogeny and the impact of gene transfer on archaeal evolution.</title>
        <authorList>
            <person name="Dombrowski N."/>
            <person name="Williams T.A."/>
            <person name="Sun J."/>
            <person name="Woodcroft B.J."/>
            <person name="Lee J.H."/>
            <person name="Minh B.Q."/>
            <person name="Rinke C."/>
            <person name="Spang A."/>
        </authorList>
    </citation>
    <scope>NUCLEOTIDE SEQUENCE [LARGE SCALE GENOMIC DNA]</scope>
    <source>
        <strain evidence="2">MAG_bin1129</strain>
    </source>
</reference>
<gene>
    <name evidence="2" type="ORF">H1016_04260</name>
</gene>
<sequence>MDAEKSLGVPTHMQYSLIAFAILIGVFALLYLLFSPIVKDILNAV</sequence>
<keyword evidence="1" id="KW-0812">Transmembrane</keyword>
<dbReference type="AlphaFoldDB" id="A0A832XM45"/>
<evidence type="ECO:0000313" key="2">
    <source>
        <dbReference type="EMBL" id="HIK00728.1"/>
    </source>
</evidence>
<proteinExistence type="predicted"/>
<accession>A0A832XM45</accession>
<dbReference type="EMBL" id="DVAB01000036">
    <property type="protein sequence ID" value="HIK00728.1"/>
    <property type="molecule type" value="Genomic_DNA"/>
</dbReference>
<feature type="transmembrane region" description="Helical" evidence="1">
    <location>
        <begin position="12"/>
        <end position="34"/>
    </location>
</feature>
<name>A0A832XM45_9ARCH</name>
<keyword evidence="1" id="KW-0472">Membrane</keyword>
<protein>
    <submittedName>
        <fullName evidence="2">Uncharacterized protein</fullName>
    </submittedName>
</protein>
<dbReference type="Proteomes" id="UP000646946">
    <property type="component" value="Unassembled WGS sequence"/>
</dbReference>
<evidence type="ECO:0000256" key="1">
    <source>
        <dbReference type="SAM" id="Phobius"/>
    </source>
</evidence>
<keyword evidence="3" id="KW-1185">Reference proteome</keyword>
<comment type="caution">
    <text evidence="2">The sequence shown here is derived from an EMBL/GenBank/DDBJ whole genome shotgun (WGS) entry which is preliminary data.</text>
</comment>
<keyword evidence="1" id="KW-1133">Transmembrane helix</keyword>
<evidence type="ECO:0000313" key="3">
    <source>
        <dbReference type="Proteomes" id="UP000646946"/>
    </source>
</evidence>
<organism evidence="2 3">
    <name type="scientific">Candidatus Naiadarchaeum limnaeum</name>
    <dbReference type="NCBI Taxonomy" id="2756139"/>
    <lineage>
        <taxon>Archaea</taxon>
        <taxon>Candidatus Undinarchaeota</taxon>
        <taxon>Candidatus Undinarchaeia</taxon>
        <taxon>Candidatus Naiadarchaeales</taxon>
        <taxon>Candidatus Naiadarchaeaceae</taxon>
        <taxon>Candidatus Naiadarchaeum</taxon>
    </lineage>
</organism>